<evidence type="ECO:0000313" key="2">
    <source>
        <dbReference type="Proteomes" id="UP000276133"/>
    </source>
</evidence>
<gene>
    <name evidence="1" type="ORF">BpHYR1_010973</name>
</gene>
<reference evidence="1 2" key="1">
    <citation type="journal article" date="2018" name="Sci. Rep.">
        <title>Genomic signatures of local adaptation to the degree of environmental predictability in rotifers.</title>
        <authorList>
            <person name="Franch-Gras L."/>
            <person name="Hahn C."/>
            <person name="Garcia-Roger E.M."/>
            <person name="Carmona M.J."/>
            <person name="Serra M."/>
            <person name="Gomez A."/>
        </authorList>
    </citation>
    <scope>NUCLEOTIDE SEQUENCE [LARGE SCALE GENOMIC DNA]</scope>
    <source>
        <strain evidence="1">HYR1</strain>
    </source>
</reference>
<proteinExistence type="predicted"/>
<dbReference type="AlphaFoldDB" id="A0A3M7T159"/>
<protein>
    <submittedName>
        <fullName evidence="1">Uncharacterized protein</fullName>
    </submittedName>
</protein>
<sequence>MAPANSFGIHYDHYCVHHYDHCYYQHYDRRFGSHGHSQSGALVAHLEEHVAGSYGEGVLSVLGRDVSGHLNHEAHVLAGLQEAVHGALCRIEDRLGGLHENLRGDRHAILHENFRGHLHGSLREGLHAGSRLDPPSVVHFGRLFSHQHSHHIGLPKIH</sequence>
<keyword evidence="2" id="KW-1185">Reference proteome</keyword>
<name>A0A3M7T159_BRAPC</name>
<dbReference type="Proteomes" id="UP000276133">
    <property type="component" value="Unassembled WGS sequence"/>
</dbReference>
<evidence type="ECO:0000313" key="1">
    <source>
        <dbReference type="EMBL" id="RNA41695.1"/>
    </source>
</evidence>
<accession>A0A3M7T159</accession>
<comment type="caution">
    <text evidence="1">The sequence shown here is derived from an EMBL/GenBank/DDBJ whole genome shotgun (WGS) entry which is preliminary data.</text>
</comment>
<organism evidence="1 2">
    <name type="scientific">Brachionus plicatilis</name>
    <name type="common">Marine rotifer</name>
    <name type="synonym">Brachionus muelleri</name>
    <dbReference type="NCBI Taxonomy" id="10195"/>
    <lineage>
        <taxon>Eukaryota</taxon>
        <taxon>Metazoa</taxon>
        <taxon>Spiralia</taxon>
        <taxon>Gnathifera</taxon>
        <taxon>Rotifera</taxon>
        <taxon>Eurotatoria</taxon>
        <taxon>Monogononta</taxon>
        <taxon>Pseudotrocha</taxon>
        <taxon>Ploima</taxon>
        <taxon>Brachionidae</taxon>
        <taxon>Brachionus</taxon>
    </lineage>
</organism>
<dbReference type="EMBL" id="REGN01000473">
    <property type="protein sequence ID" value="RNA41695.1"/>
    <property type="molecule type" value="Genomic_DNA"/>
</dbReference>